<comment type="subcellular location">
    <subcellularLocation>
        <location evidence="1">Membrane</location>
        <topology evidence="1">Multi-pass membrane protein</topology>
    </subcellularLocation>
</comment>
<evidence type="ECO:0000256" key="7">
    <source>
        <dbReference type="SAM" id="Phobius"/>
    </source>
</evidence>
<dbReference type="Gene3D" id="3.30.70.1350">
    <property type="entry name" value="Cation efflux protein, cytoplasmic domain"/>
    <property type="match status" value="1"/>
</dbReference>
<dbReference type="GO" id="GO:0098771">
    <property type="term" value="P:inorganic ion homeostasis"/>
    <property type="evidence" value="ECO:0007669"/>
    <property type="project" value="UniProtKB-ARBA"/>
</dbReference>
<keyword evidence="4 7" id="KW-1133">Transmembrane helix</keyword>
<protein>
    <submittedName>
        <fullName evidence="10">Uncharacterized protein</fullName>
    </submittedName>
</protein>
<evidence type="ECO:0000259" key="8">
    <source>
        <dbReference type="Pfam" id="PF01545"/>
    </source>
</evidence>
<dbReference type="AlphaFoldDB" id="A0A4S4KNW6"/>
<dbReference type="InterPro" id="IPR058533">
    <property type="entry name" value="Cation_efflux_TM"/>
</dbReference>
<dbReference type="SUPFAM" id="SSF160240">
    <property type="entry name" value="Cation efflux protein cytoplasmic domain-like"/>
    <property type="match status" value="1"/>
</dbReference>
<feature type="domain" description="Cation efflux protein transmembrane" evidence="8">
    <location>
        <begin position="115"/>
        <end position="304"/>
    </location>
</feature>
<accession>A0A4S4KNW6</accession>
<sequence>MVVVETTEEHVLTVRGMDARPSITNTEGTAHNIDNKDVEQSPKTSEVPDPYAFRNGLKSEDELAQLRRTKLGKRLEGYQRKQNDLIEALLKPMEEHTEDARVEEEATRLPVKIAIWASLIANFSLCVLQLYAAISSLSLSLLATGIDSVFDIGSNILLLWLNKKAAKMDLNKWPVGGARLETIGNIVYGFLMGSVNLVVIVESMRTIATHNSDEKTNALHVPSLIAVGAALGVKLALFFYCLSYRKASSQVHVLWEDHRNDLFINGFGLLMSAGGSKLKWFLDPMGAIIIAAGVILAWGFTVYRQFGLLAGKSAPHDFIQLLIYKAITFSDDIEQIDTVRAYHDYFVEIDIVMDANTPLWKAHDISQQLQDKIEVLPNVGRAFVHVDHEATHAPEHRKHQ</sequence>
<dbReference type="GO" id="GO:0008324">
    <property type="term" value="F:monoatomic cation transmembrane transporter activity"/>
    <property type="evidence" value="ECO:0007669"/>
    <property type="project" value="InterPro"/>
</dbReference>
<dbReference type="InterPro" id="IPR036837">
    <property type="entry name" value="Cation_efflux_CTD_sf"/>
</dbReference>
<evidence type="ECO:0000256" key="2">
    <source>
        <dbReference type="ARBA" id="ARBA00022448"/>
    </source>
</evidence>
<feature type="transmembrane region" description="Helical" evidence="7">
    <location>
        <begin position="182"/>
        <end position="201"/>
    </location>
</feature>
<keyword evidence="5 7" id="KW-0472">Membrane</keyword>
<feature type="transmembrane region" description="Helical" evidence="7">
    <location>
        <begin position="284"/>
        <end position="303"/>
    </location>
</feature>
<dbReference type="PANTHER" id="PTHR43840">
    <property type="entry name" value="MITOCHONDRIAL METAL TRANSPORTER 1-RELATED"/>
    <property type="match status" value="1"/>
</dbReference>
<keyword evidence="3 7" id="KW-0812">Transmembrane</keyword>
<dbReference type="Pfam" id="PF16916">
    <property type="entry name" value="ZT_dimer"/>
    <property type="match status" value="1"/>
</dbReference>
<dbReference type="PANTHER" id="PTHR43840:SF12">
    <property type="entry name" value="CATION DIFFUSION FACILITATOR 1 (AFU_ORTHOLOGUE AFUA_1G14440)"/>
    <property type="match status" value="1"/>
</dbReference>
<feature type="domain" description="Cation efflux protein cytoplasmic" evidence="9">
    <location>
        <begin position="333"/>
        <end position="388"/>
    </location>
</feature>
<keyword evidence="2" id="KW-0813">Transport</keyword>
<name>A0A4S4KNW6_9APHY</name>
<feature type="transmembrane region" description="Helical" evidence="7">
    <location>
        <begin position="221"/>
        <end position="242"/>
    </location>
</feature>
<gene>
    <name evidence="10" type="ORF">EW026_g2460</name>
</gene>
<dbReference type="Proteomes" id="UP000309038">
    <property type="component" value="Unassembled WGS sequence"/>
</dbReference>
<evidence type="ECO:0000313" key="11">
    <source>
        <dbReference type="Proteomes" id="UP000309038"/>
    </source>
</evidence>
<organism evidence="10 11">
    <name type="scientific">Hermanssonia centrifuga</name>
    <dbReference type="NCBI Taxonomy" id="98765"/>
    <lineage>
        <taxon>Eukaryota</taxon>
        <taxon>Fungi</taxon>
        <taxon>Dikarya</taxon>
        <taxon>Basidiomycota</taxon>
        <taxon>Agaricomycotina</taxon>
        <taxon>Agaricomycetes</taxon>
        <taxon>Polyporales</taxon>
        <taxon>Meruliaceae</taxon>
        <taxon>Hermanssonia</taxon>
    </lineage>
</organism>
<comment type="caution">
    <text evidence="10">The sequence shown here is derived from an EMBL/GenBank/DDBJ whole genome shotgun (WGS) entry which is preliminary data.</text>
</comment>
<dbReference type="InterPro" id="IPR050291">
    <property type="entry name" value="CDF_Transporter"/>
</dbReference>
<evidence type="ECO:0000259" key="9">
    <source>
        <dbReference type="Pfam" id="PF16916"/>
    </source>
</evidence>
<dbReference type="Pfam" id="PF01545">
    <property type="entry name" value="Cation_efflux"/>
    <property type="match status" value="1"/>
</dbReference>
<evidence type="ECO:0000256" key="3">
    <source>
        <dbReference type="ARBA" id="ARBA00022692"/>
    </source>
</evidence>
<keyword evidence="11" id="KW-1185">Reference proteome</keyword>
<reference evidence="10 11" key="1">
    <citation type="submission" date="2019-02" db="EMBL/GenBank/DDBJ databases">
        <title>Genome sequencing of the rare red list fungi Phlebia centrifuga.</title>
        <authorList>
            <person name="Buettner E."/>
            <person name="Kellner H."/>
        </authorList>
    </citation>
    <scope>NUCLEOTIDE SEQUENCE [LARGE SCALE GENOMIC DNA]</scope>
    <source>
        <strain evidence="10 11">DSM 108282</strain>
    </source>
</reference>
<dbReference type="SUPFAM" id="SSF161111">
    <property type="entry name" value="Cation efflux protein transmembrane domain-like"/>
    <property type="match status" value="1"/>
</dbReference>
<dbReference type="Gene3D" id="1.20.1510.10">
    <property type="entry name" value="Cation efflux protein transmembrane domain"/>
    <property type="match status" value="1"/>
</dbReference>
<proteinExistence type="predicted"/>
<evidence type="ECO:0000256" key="1">
    <source>
        <dbReference type="ARBA" id="ARBA00004141"/>
    </source>
</evidence>
<dbReference type="GO" id="GO:0016020">
    <property type="term" value="C:membrane"/>
    <property type="evidence" value="ECO:0007669"/>
    <property type="project" value="UniProtKB-SubCell"/>
</dbReference>
<feature type="transmembrane region" description="Helical" evidence="7">
    <location>
        <begin position="113"/>
        <end position="134"/>
    </location>
</feature>
<evidence type="ECO:0000313" key="10">
    <source>
        <dbReference type="EMBL" id="THH00004.1"/>
    </source>
</evidence>
<evidence type="ECO:0000256" key="5">
    <source>
        <dbReference type="ARBA" id="ARBA00023136"/>
    </source>
</evidence>
<feature type="region of interest" description="Disordered" evidence="6">
    <location>
        <begin position="21"/>
        <end position="49"/>
    </location>
</feature>
<feature type="transmembrane region" description="Helical" evidence="7">
    <location>
        <begin position="140"/>
        <end position="161"/>
    </location>
</feature>
<evidence type="ECO:0000256" key="4">
    <source>
        <dbReference type="ARBA" id="ARBA00022989"/>
    </source>
</evidence>
<dbReference type="InterPro" id="IPR027469">
    <property type="entry name" value="Cation_efflux_TMD_sf"/>
</dbReference>
<evidence type="ECO:0000256" key="6">
    <source>
        <dbReference type="SAM" id="MobiDB-lite"/>
    </source>
</evidence>
<dbReference type="GO" id="GO:0030003">
    <property type="term" value="P:intracellular monoatomic cation homeostasis"/>
    <property type="evidence" value="ECO:0007669"/>
    <property type="project" value="UniProtKB-ARBA"/>
</dbReference>
<dbReference type="FunFam" id="1.20.1510.10:FF:000005">
    <property type="entry name" value="Putative Cation diffusion facilitator 1"/>
    <property type="match status" value="1"/>
</dbReference>
<dbReference type="InterPro" id="IPR027470">
    <property type="entry name" value="Cation_efflux_CTD"/>
</dbReference>
<dbReference type="EMBL" id="SGPJ01000062">
    <property type="protein sequence ID" value="THH00004.1"/>
    <property type="molecule type" value="Genomic_DNA"/>
</dbReference>